<dbReference type="InterPro" id="IPR036291">
    <property type="entry name" value="NAD(P)-bd_dom_sf"/>
</dbReference>
<accession>A0AAN7STP7</accession>
<dbReference type="SUPFAM" id="SSF55347">
    <property type="entry name" value="Glyceraldehyde-3-phosphate dehydrogenase-like, C-terminal domain"/>
    <property type="match status" value="1"/>
</dbReference>
<evidence type="ECO:0000259" key="1">
    <source>
        <dbReference type="Pfam" id="PF01408"/>
    </source>
</evidence>
<dbReference type="InterPro" id="IPR055080">
    <property type="entry name" value="Gal80p-like_C"/>
</dbReference>
<dbReference type="Proteomes" id="UP001309876">
    <property type="component" value="Unassembled WGS sequence"/>
</dbReference>
<feature type="domain" description="Gal80p-like C-terminal" evidence="2">
    <location>
        <begin position="136"/>
        <end position="284"/>
    </location>
</feature>
<gene>
    <name evidence="3" type="primary">GAL80</name>
    <name evidence="3" type="ORF">LTR05_008043</name>
</gene>
<name>A0AAN7STP7_9EURO</name>
<comment type="caution">
    <text evidence="3">The sequence shown here is derived from an EMBL/GenBank/DDBJ whole genome shotgun (WGS) entry which is preliminary data.</text>
</comment>
<organism evidence="3 4">
    <name type="scientific">Lithohypha guttulata</name>
    <dbReference type="NCBI Taxonomy" id="1690604"/>
    <lineage>
        <taxon>Eukaryota</taxon>
        <taxon>Fungi</taxon>
        <taxon>Dikarya</taxon>
        <taxon>Ascomycota</taxon>
        <taxon>Pezizomycotina</taxon>
        <taxon>Eurotiomycetes</taxon>
        <taxon>Chaetothyriomycetidae</taxon>
        <taxon>Chaetothyriales</taxon>
        <taxon>Trichomeriaceae</taxon>
        <taxon>Lithohypha</taxon>
    </lineage>
</organism>
<dbReference type="PANTHER" id="PTHR43708">
    <property type="entry name" value="CONSERVED EXPRESSED OXIDOREDUCTASE (EUROFUNG)"/>
    <property type="match status" value="1"/>
</dbReference>
<evidence type="ECO:0000259" key="2">
    <source>
        <dbReference type="Pfam" id="PF22685"/>
    </source>
</evidence>
<dbReference type="Pfam" id="PF22685">
    <property type="entry name" value="Gal80p_C-like"/>
    <property type="match status" value="1"/>
</dbReference>
<dbReference type="GO" id="GO:0000166">
    <property type="term" value="F:nucleotide binding"/>
    <property type="evidence" value="ECO:0007669"/>
    <property type="project" value="InterPro"/>
</dbReference>
<dbReference type="Pfam" id="PF01408">
    <property type="entry name" value="GFO_IDH_MocA"/>
    <property type="match status" value="1"/>
</dbReference>
<feature type="domain" description="Gfo/Idh/MocA-like oxidoreductase N-terminal" evidence="1">
    <location>
        <begin position="5"/>
        <end position="129"/>
    </location>
</feature>
<dbReference type="InterPro" id="IPR000683">
    <property type="entry name" value="Gfo/Idh/MocA-like_OxRdtase_N"/>
</dbReference>
<evidence type="ECO:0000313" key="3">
    <source>
        <dbReference type="EMBL" id="KAK5081249.1"/>
    </source>
</evidence>
<dbReference type="SUPFAM" id="SSF51735">
    <property type="entry name" value="NAD(P)-binding Rossmann-fold domains"/>
    <property type="match status" value="1"/>
</dbReference>
<dbReference type="EMBL" id="JAVRRJ010000010">
    <property type="protein sequence ID" value="KAK5081249.1"/>
    <property type="molecule type" value="Genomic_DNA"/>
</dbReference>
<dbReference type="InterPro" id="IPR051317">
    <property type="entry name" value="Gfo/Idh/MocA_oxidoreduct"/>
</dbReference>
<dbReference type="Gene3D" id="3.40.50.720">
    <property type="entry name" value="NAD(P)-binding Rossmann-like Domain"/>
    <property type="match status" value="1"/>
</dbReference>
<protein>
    <submittedName>
        <fullName evidence="3">Transcription regulator gal80</fullName>
    </submittedName>
</protein>
<dbReference type="Gene3D" id="3.30.360.10">
    <property type="entry name" value="Dihydrodipicolinate Reductase, domain 2"/>
    <property type="match status" value="1"/>
</dbReference>
<keyword evidence="4" id="KW-1185">Reference proteome</keyword>
<dbReference type="PANTHER" id="PTHR43708:SF1">
    <property type="entry name" value="GALACTOSE_LACTOSE METABOLISM REGULATORY PROTEIN GAL80"/>
    <property type="match status" value="1"/>
</dbReference>
<reference evidence="3 4" key="1">
    <citation type="submission" date="2023-08" db="EMBL/GenBank/DDBJ databases">
        <title>Black Yeasts Isolated from many extreme environments.</title>
        <authorList>
            <person name="Coleine C."/>
            <person name="Stajich J.E."/>
            <person name="Selbmann L."/>
        </authorList>
    </citation>
    <scope>NUCLEOTIDE SEQUENCE [LARGE SCALE GENOMIC DNA]</scope>
    <source>
        <strain evidence="3 4">CCFEE 5910</strain>
    </source>
</reference>
<evidence type="ECO:0000313" key="4">
    <source>
        <dbReference type="Proteomes" id="UP001309876"/>
    </source>
</evidence>
<proteinExistence type="predicted"/>
<sequence>MAPIKVGILGLSTKPSAWATLAHYPYLKSSQHYQIVAVCNSSLQTSQAAIDHFGLKDAKPHASYESMAQDPNVELYVVSTRADSHFEIAKPALLAGKAVYVEWPLGANKDEARQMADLAKQNGCRTIVGLQGRVAPSVVTVKKIIDSGRLGEVHSVSFQGTTNVWQDNAASERYSYFVDRKVGGNLLTIYGGHIIDSITSVVGELQSWTTLSGNLRKKMKVKRDDGSYSEEVYEKDTPDQMMLMGRLARSPPAMFSFHLRAGNKFTDQPGSTWKIYGTKAELQMVFKSAGPQIGRAESIKICDFEKGGEVSDVTDEIDEGPGDRWTSLPEQGQNIGRLYEAFAKGEVGKDYADWEHAVKRHEMIDGFYDTMQ</sequence>
<dbReference type="AlphaFoldDB" id="A0AAN7STP7"/>